<dbReference type="Pfam" id="PF10722">
    <property type="entry name" value="YbjN"/>
    <property type="match status" value="1"/>
</dbReference>
<sequence>MSLIEFDFERQSNPVDVIEHIAALEDWSFERSGDDEITISVNGRWCDYHVSFSWMEEVEALHLACAFDLKVTEARKTEVTRLLAAVNEQMWLGHFDLWRSEGVVMYRHALLLAGGVEPTTRQVETMLTSAIEACERYYQAFQFVVWAGKSAREALDGALFETAGEA</sequence>
<dbReference type="InterPro" id="IPR019660">
    <property type="entry name" value="Put_sensory_transdc_reg_YbjN"/>
</dbReference>
<dbReference type="AlphaFoldDB" id="A0AAU7XCF6"/>
<name>A0AAU7XCF6_9HYPH</name>
<dbReference type="KEGG" id="mflg:ABS361_02115"/>
<evidence type="ECO:0000313" key="1">
    <source>
        <dbReference type="EMBL" id="XBY45114.1"/>
    </source>
</evidence>
<proteinExistence type="predicted"/>
<gene>
    <name evidence="1" type="ORF">ABS361_02115</name>
</gene>
<protein>
    <submittedName>
        <fullName evidence="1">YbjN domain-containing protein</fullName>
    </submittedName>
</protein>
<dbReference type="EMBL" id="CP158568">
    <property type="protein sequence ID" value="XBY45114.1"/>
    <property type="molecule type" value="Genomic_DNA"/>
</dbReference>
<dbReference type="RefSeq" id="WP_407050203.1">
    <property type="nucleotide sequence ID" value="NZ_CP158568.1"/>
</dbReference>
<organism evidence="1">
    <name type="scientific">Methyloraptor flagellatus</name>
    <dbReference type="NCBI Taxonomy" id="3162530"/>
    <lineage>
        <taxon>Bacteria</taxon>
        <taxon>Pseudomonadati</taxon>
        <taxon>Pseudomonadota</taxon>
        <taxon>Alphaproteobacteria</taxon>
        <taxon>Hyphomicrobiales</taxon>
        <taxon>Ancalomicrobiaceae</taxon>
        <taxon>Methyloraptor</taxon>
    </lineage>
</organism>
<dbReference type="CDD" id="cd17033">
    <property type="entry name" value="DR1245-like"/>
    <property type="match status" value="1"/>
</dbReference>
<reference evidence="1" key="1">
    <citation type="submission" date="2024-06" db="EMBL/GenBank/DDBJ databases">
        <title>Methylostella associata gen. nov., sp. nov., a novel Ancalomicrobiaceae-affiliated facultatively methylotrophic bacteria that feed on methanotrophs of the genus Methylococcus.</title>
        <authorList>
            <person name="Saltykova V."/>
            <person name="Danilova O.V."/>
            <person name="Oshkin I.Y."/>
            <person name="Belova S.E."/>
            <person name="Pimenov N.V."/>
            <person name="Dedysh S.N."/>
        </authorList>
    </citation>
    <scope>NUCLEOTIDE SEQUENCE</scope>
    <source>
        <strain evidence="1">S20</strain>
    </source>
</reference>
<accession>A0AAU7XCF6</accession>